<evidence type="ECO:0000313" key="2">
    <source>
        <dbReference type="EMBL" id="NWV24053.1"/>
    </source>
</evidence>
<accession>A0A7K6DBC5</accession>
<evidence type="ECO:0000313" key="3">
    <source>
        <dbReference type="Proteomes" id="UP000571324"/>
    </source>
</evidence>
<dbReference type="GO" id="GO:0000712">
    <property type="term" value="P:resolution of meiotic recombination intermediates"/>
    <property type="evidence" value="ECO:0007669"/>
    <property type="project" value="InterPro"/>
</dbReference>
<dbReference type="GO" id="GO:0003697">
    <property type="term" value="F:single-stranded DNA binding"/>
    <property type="evidence" value="ECO:0007669"/>
    <property type="project" value="TreeGrafter"/>
</dbReference>
<evidence type="ECO:0000256" key="1">
    <source>
        <dbReference type="SAM" id="MobiDB-lite"/>
    </source>
</evidence>
<dbReference type="Proteomes" id="UP000571324">
    <property type="component" value="Unassembled WGS sequence"/>
</dbReference>
<dbReference type="GO" id="GO:0016887">
    <property type="term" value="F:ATP hydrolysis activity"/>
    <property type="evidence" value="ECO:0007669"/>
    <property type="project" value="InterPro"/>
</dbReference>
<dbReference type="PANTHER" id="PTHR35668:SF1">
    <property type="entry name" value="PROTEIN SHORTAGE IN CHIASMATA 1 ORTHOLOG"/>
    <property type="match status" value="1"/>
</dbReference>
<dbReference type="GO" id="GO:0000794">
    <property type="term" value="C:condensed nuclear chromosome"/>
    <property type="evidence" value="ECO:0007669"/>
    <property type="project" value="InterPro"/>
</dbReference>
<organism evidence="2 3">
    <name type="scientific">Origma solitaria</name>
    <dbReference type="NCBI Taxonomy" id="720586"/>
    <lineage>
        <taxon>Eukaryota</taxon>
        <taxon>Metazoa</taxon>
        <taxon>Chordata</taxon>
        <taxon>Craniata</taxon>
        <taxon>Vertebrata</taxon>
        <taxon>Euteleostomi</taxon>
        <taxon>Archelosauria</taxon>
        <taxon>Archosauria</taxon>
        <taxon>Dinosauria</taxon>
        <taxon>Saurischia</taxon>
        <taxon>Theropoda</taxon>
        <taxon>Coelurosauria</taxon>
        <taxon>Aves</taxon>
        <taxon>Neognathae</taxon>
        <taxon>Neoaves</taxon>
        <taxon>Telluraves</taxon>
        <taxon>Australaves</taxon>
        <taxon>Passeriformes</taxon>
        <taxon>Meliphagoidea</taxon>
        <taxon>Acanthizidae</taxon>
        <taxon>Origma</taxon>
    </lineage>
</organism>
<dbReference type="PANTHER" id="PTHR35668">
    <property type="entry name" value="PROTEIN SHORTAGE IN CHIASMATA 1 ORTHOLOG"/>
    <property type="match status" value="1"/>
</dbReference>
<dbReference type="Pfam" id="PF17825">
    <property type="entry name" value="DUF5587"/>
    <property type="match status" value="1"/>
</dbReference>
<reference evidence="2 3" key="1">
    <citation type="submission" date="2019-09" db="EMBL/GenBank/DDBJ databases">
        <title>Bird 10,000 Genomes (B10K) Project - Family phase.</title>
        <authorList>
            <person name="Zhang G."/>
        </authorList>
    </citation>
    <scope>NUCLEOTIDE SEQUENCE [LARGE SCALE GENOMIC DNA]</scope>
    <source>
        <strain evidence="2">B10K-DU-029-52</strain>
    </source>
</reference>
<dbReference type="EMBL" id="VZRL01003875">
    <property type="protein sequence ID" value="NWV24053.1"/>
    <property type="molecule type" value="Genomic_DNA"/>
</dbReference>
<feature type="non-terminal residue" evidence="2">
    <location>
        <position position="1057"/>
    </location>
</feature>
<keyword evidence="3" id="KW-1185">Reference proteome</keyword>
<gene>
    <name evidence="2" type="primary">Shoc1</name>
    <name evidence="2" type="ORF">ORISOL_R13460</name>
</gene>
<dbReference type="OrthoDB" id="9909657at2759"/>
<sequence length="1057" mass="120911">FLSDLRLEEEFVFIDNLENFREKLPTLSILLSRLQFSFVKDPLLDSEGQILRAENIFGECLTFQNEMKMEESQNELQGTKESFCTMSIKDEEVSSCCFILYYFMLPVELELGKPNYGRSDCVKIPSYLELKDVLNLAPDTVDDEDLCKQVIREDLKAEITNKIEISKYCAIPQEVCSSVSTSMLEFCESDEMEVPLTPPCRQQRSWGNYLCRGLQEEPISLSGNSILIAEPSREFLESLVWQSEKYRDNMNSLLLVEHLAAKLAYQHHSLTELQEKLPLEVEALMLSSREESWWLHMGLNPPAIEVLEQLDTDGSNANSLLPMEMETFTQFTSYQLEKLRSVERLQSEKVVNPDLSLQTQQQCTVMSTVSSVKIHSTNTSVEEHTGGSIKNINTEEAICFLKQEKKLPKPSESDSSKDVSSKLDNSSCSEKPASLALPSKWASDDSDLNNFIMMRSKHAVTQREEKCFVDRPEKVVQPEEQHMRVHKEDDSVCETVKTEEKTQENEDSITVNVQASESQCQAYCLLEEAAIPVLKDLSQMGVLASVTWSFNSVKFDHTRFFLKQQEKVICDNFKQGKIDEKEIMLFRHAALVHLLVTVRDLLLTCGLDTALGYLSKAKDIYKNILESCLNNIWRQLKIVQYSSQNKHETHPKITALQCEMLNWMKNCGEKHSVKILIITRMDSEREKAAFIHPLSEIEAGLKAVDFNSEKKGSPLGCKEIISNRYSCIIVHNQQIGADFPWTHFSLVMEYDYSENSCWKNLCKNLNVTYMTFKTTLPEIVQMGNHHGLFLLEVQIPYVFLTTEGLLYMPDILQLFESRYSITFVERRSSYSLRLFGNTDRYVVLTIDECTAIFLQHMEELNYENSCDTVISRLMALSLQYTCCWIIFYSRGRLSLEYSLKGDTLLNLVLIYATLIELTQKSEDFEVKVVLTSGIEETALIIHQIAYNILIASNISPHEWLDKSWLSVLPSETEKCLLTFPSINPLVAQFMLKKGSSLSRLFLASFHQLQELLPEVPKKVLKHFSDIVSSYSLNAAAPLEKTVKGASHPENQNNFNTL</sequence>
<feature type="compositionally biased region" description="Basic and acidic residues" evidence="1">
    <location>
        <begin position="403"/>
        <end position="421"/>
    </location>
</feature>
<proteinExistence type="predicted"/>
<name>A0A7K6DBC5_9PASS</name>
<feature type="region of interest" description="Disordered" evidence="1">
    <location>
        <begin position="403"/>
        <end position="435"/>
    </location>
</feature>
<protein>
    <submittedName>
        <fullName evidence="2">SHOC1 protein</fullName>
    </submittedName>
</protein>
<dbReference type="InterPro" id="IPR039991">
    <property type="entry name" value="SHOC1"/>
</dbReference>
<comment type="caution">
    <text evidence="2">The sequence shown here is derived from an EMBL/GenBank/DDBJ whole genome shotgun (WGS) entry which is preliminary data.</text>
</comment>
<dbReference type="AlphaFoldDB" id="A0A7K6DBC5"/>
<feature type="non-terminal residue" evidence="2">
    <location>
        <position position="1"/>
    </location>
</feature>